<name>A0AAD0E594_9ACTN</name>
<dbReference type="Gene3D" id="3.30.70.2330">
    <property type="match status" value="1"/>
</dbReference>
<dbReference type="Pfam" id="PF08797">
    <property type="entry name" value="HIRAN"/>
    <property type="match status" value="1"/>
</dbReference>
<evidence type="ECO:0000259" key="3">
    <source>
        <dbReference type="Pfam" id="PF08797"/>
    </source>
</evidence>
<evidence type="ECO:0000313" key="5">
    <source>
        <dbReference type="Proteomes" id="UP000217216"/>
    </source>
</evidence>
<sequence>MNSLLPFLIPALIILLLVIRRSAKTTSSKARPDFIRQAADSLHGPEVVASSSSSECASDGVDYNYDVVGESFQRDHLMALVRSHNAFNVGEIYGTALLEPEPTNEFDPTAVKVVVEGVQVGYIPKFDSAAVTQMIEKSGKKEMQVPVRIGFDTESPQPLIGVRIALTVE</sequence>
<dbReference type="KEGG" id="plak:A1s21155_02335"/>
<protein>
    <recommendedName>
        <fullName evidence="3">HIRAN domain-containing protein</fullName>
    </recommendedName>
</protein>
<reference evidence="4 5" key="1">
    <citation type="submission" date="2016-07" db="EMBL/GenBank/DDBJ databases">
        <title>High microdiversification within the ubiquitous acI lineage of Actinobacteria.</title>
        <authorList>
            <person name="Neuenschwander S.M."/>
            <person name="Salcher M."/>
            <person name="Ghai R."/>
            <person name="Pernthaler J."/>
        </authorList>
    </citation>
    <scope>NUCLEOTIDE SEQUENCE [LARGE SCALE GENOMIC DNA]</scope>
    <source>
        <strain evidence="4">MMS-21-155</strain>
    </source>
</reference>
<evidence type="ECO:0000256" key="2">
    <source>
        <dbReference type="ARBA" id="ARBA00022801"/>
    </source>
</evidence>
<evidence type="ECO:0000313" key="4">
    <source>
        <dbReference type="EMBL" id="ASY11823.1"/>
    </source>
</evidence>
<keyword evidence="2" id="KW-0378">Hydrolase</keyword>
<organism evidence="4 5">
    <name type="scientific">Candidatus Planktophila dulcis</name>
    <dbReference type="NCBI Taxonomy" id="1884914"/>
    <lineage>
        <taxon>Bacteria</taxon>
        <taxon>Bacillati</taxon>
        <taxon>Actinomycetota</taxon>
        <taxon>Actinomycetes</taxon>
        <taxon>Candidatus Nanopelagicales</taxon>
        <taxon>Candidatus Nanopelagicaceae</taxon>
        <taxon>Candidatus Planktophila</taxon>
    </lineage>
</organism>
<dbReference type="GO" id="GO:0016818">
    <property type="term" value="F:hydrolase activity, acting on acid anhydrides, in phosphorus-containing anhydrides"/>
    <property type="evidence" value="ECO:0007669"/>
    <property type="project" value="InterPro"/>
</dbReference>
<dbReference type="GO" id="GO:0008270">
    <property type="term" value="F:zinc ion binding"/>
    <property type="evidence" value="ECO:0007669"/>
    <property type="project" value="InterPro"/>
</dbReference>
<dbReference type="AlphaFoldDB" id="A0AAD0E594"/>
<dbReference type="EMBL" id="CP016770">
    <property type="protein sequence ID" value="ASY11823.1"/>
    <property type="molecule type" value="Genomic_DNA"/>
</dbReference>
<gene>
    <name evidence="4" type="ORF">A1s21155_02335</name>
</gene>
<accession>A0AAD0E594</accession>
<dbReference type="Proteomes" id="UP000217216">
    <property type="component" value="Chromosome"/>
</dbReference>
<dbReference type="RefSeq" id="WP_095696087.1">
    <property type="nucleotide sequence ID" value="NZ_CP016770.1"/>
</dbReference>
<dbReference type="GeneID" id="300656987"/>
<dbReference type="GO" id="GO:0003676">
    <property type="term" value="F:nucleic acid binding"/>
    <property type="evidence" value="ECO:0007669"/>
    <property type="project" value="InterPro"/>
</dbReference>
<dbReference type="InterPro" id="IPR014905">
    <property type="entry name" value="HIRAN"/>
</dbReference>
<evidence type="ECO:0000256" key="1">
    <source>
        <dbReference type="ARBA" id="ARBA00022723"/>
    </source>
</evidence>
<keyword evidence="5" id="KW-1185">Reference proteome</keyword>
<proteinExistence type="predicted"/>
<keyword evidence="1" id="KW-0479">Metal-binding</keyword>
<feature type="domain" description="HIRAN" evidence="3">
    <location>
        <begin position="97"/>
        <end position="138"/>
    </location>
</feature>